<dbReference type="AlphaFoldDB" id="A0A0R1TSR5"/>
<feature type="transmembrane region" description="Helical" evidence="2">
    <location>
        <begin position="21"/>
        <end position="41"/>
    </location>
</feature>
<dbReference type="Pfam" id="PF02517">
    <property type="entry name" value="Rce1-like"/>
    <property type="match status" value="1"/>
</dbReference>
<evidence type="ECO:0000256" key="2">
    <source>
        <dbReference type="SAM" id="Phobius"/>
    </source>
</evidence>
<keyword evidence="2" id="KW-0472">Membrane</keyword>
<feature type="transmembrane region" description="Helical" evidence="2">
    <location>
        <begin position="190"/>
        <end position="210"/>
    </location>
</feature>
<dbReference type="PATRIC" id="fig|1423740.3.peg.315"/>
<evidence type="ECO:0000313" key="5">
    <source>
        <dbReference type="Proteomes" id="UP000051048"/>
    </source>
</evidence>
<feature type="domain" description="CAAX prenyl protease 2/Lysostaphin resistance protein A-like" evidence="3">
    <location>
        <begin position="134"/>
        <end position="226"/>
    </location>
</feature>
<dbReference type="GO" id="GO:0004175">
    <property type="term" value="F:endopeptidase activity"/>
    <property type="evidence" value="ECO:0007669"/>
    <property type="project" value="UniProtKB-ARBA"/>
</dbReference>
<gene>
    <name evidence="4" type="ORF">FC36_GL000291</name>
</gene>
<keyword evidence="2" id="KW-0812">Transmembrane</keyword>
<comment type="similarity">
    <text evidence="1">Belongs to the UPF0177 family.</text>
</comment>
<evidence type="ECO:0000256" key="1">
    <source>
        <dbReference type="ARBA" id="ARBA00009067"/>
    </source>
</evidence>
<dbReference type="GO" id="GO:0080120">
    <property type="term" value="P:CAAX-box protein maturation"/>
    <property type="evidence" value="ECO:0007669"/>
    <property type="project" value="UniProtKB-ARBA"/>
</dbReference>
<keyword evidence="2" id="KW-1133">Transmembrane helix</keyword>
<sequence>MLTNTFNFIIKIIQPENKKTLTRFIISFLLLILEQIALGVWSVHKNSLSYTVAFLLIFAFFLTVIDATIRNTTNINSNSSPSGFKRIIKATCFVIVMYIVLAISIYLSSKVGIVTKDSENTKHILKLINYGGLSSMVMLVYVVVLAPIAEEYIFRYLMIPINGSRISKYVSAAISALLFCFAHIGTDLTIANVINYGIISIFLTGNYLIFKDIRQNMLNHVGWNLVVMIITLI</sequence>
<proteinExistence type="inferred from homology"/>
<reference evidence="4 5" key="1">
    <citation type="journal article" date="2015" name="Genome Announc.">
        <title>Expanding the biotechnology potential of lactobacilli through comparative genomics of 213 strains and associated genera.</title>
        <authorList>
            <person name="Sun Z."/>
            <person name="Harris H.M."/>
            <person name="McCann A."/>
            <person name="Guo C."/>
            <person name="Argimon S."/>
            <person name="Zhang W."/>
            <person name="Yang X."/>
            <person name="Jeffery I.B."/>
            <person name="Cooney J.C."/>
            <person name="Kagawa T.F."/>
            <person name="Liu W."/>
            <person name="Song Y."/>
            <person name="Salvetti E."/>
            <person name="Wrobel A."/>
            <person name="Rasinkangas P."/>
            <person name="Parkhill J."/>
            <person name="Rea M.C."/>
            <person name="O'Sullivan O."/>
            <person name="Ritari J."/>
            <person name="Douillard F.P."/>
            <person name="Paul Ross R."/>
            <person name="Yang R."/>
            <person name="Briner A.E."/>
            <person name="Felis G.E."/>
            <person name="de Vos W.M."/>
            <person name="Barrangou R."/>
            <person name="Klaenhammer T.R."/>
            <person name="Caufield P.W."/>
            <person name="Cui Y."/>
            <person name="Zhang H."/>
            <person name="O'Toole P.W."/>
        </authorList>
    </citation>
    <scope>NUCLEOTIDE SEQUENCE [LARGE SCALE GENOMIC DNA]</scope>
    <source>
        <strain evidence="4 5">DSM 15833</strain>
    </source>
</reference>
<feature type="transmembrane region" description="Helical" evidence="2">
    <location>
        <begin position="47"/>
        <end position="67"/>
    </location>
</feature>
<feature type="transmembrane region" description="Helical" evidence="2">
    <location>
        <begin position="166"/>
        <end position="184"/>
    </location>
</feature>
<evidence type="ECO:0000259" key="3">
    <source>
        <dbReference type="Pfam" id="PF02517"/>
    </source>
</evidence>
<dbReference type="OrthoDB" id="8607342at2"/>
<organism evidence="4 5">
    <name type="scientific">Ligilactobacillus equi DSM 15833 = JCM 10991</name>
    <dbReference type="NCBI Taxonomy" id="1423740"/>
    <lineage>
        <taxon>Bacteria</taxon>
        <taxon>Bacillati</taxon>
        <taxon>Bacillota</taxon>
        <taxon>Bacilli</taxon>
        <taxon>Lactobacillales</taxon>
        <taxon>Lactobacillaceae</taxon>
        <taxon>Ligilactobacillus</taxon>
    </lineage>
</organism>
<feature type="transmembrane region" description="Helical" evidence="2">
    <location>
        <begin position="127"/>
        <end position="146"/>
    </location>
</feature>
<name>A0A0R1TSR5_9LACO</name>
<accession>A0A0R1TSR5</accession>
<dbReference type="EMBL" id="AZFH01000010">
    <property type="protein sequence ID" value="KRL84368.1"/>
    <property type="molecule type" value="Genomic_DNA"/>
</dbReference>
<dbReference type="InterPro" id="IPR003675">
    <property type="entry name" value="Rce1/LyrA-like_dom"/>
</dbReference>
<feature type="transmembrane region" description="Helical" evidence="2">
    <location>
        <begin position="87"/>
        <end position="107"/>
    </location>
</feature>
<evidence type="ECO:0000313" key="4">
    <source>
        <dbReference type="EMBL" id="KRL84368.1"/>
    </source>
</evidence>
<comment type="caution">
    <text evidence="4">The sequence shown here is derived from an EMBL/GenBank/DDBJ whole genome shotgun (WGS) entry which is preliminary data.</text>
</comment>
<protein>
    <recommendedName>
        <fullName evidence="3">CAAX prenyl protease 2/Lysostaphin resistance protein A-like domain-containing protein</fullName>
    </recommendedName>
</protein>
<dbReference type="Proteomes" id="UP000051048">
    <property type="component" value="Unassembled WGS sequence"/>
</dbReference>